<accession>A0A1V4IWH8</accession>
<dbReference type="GO" id="GO:0016705">
    <property type="term" value="F:oxidoreductase activity, acting on paired donors, with incorporation or reduction of molecular oxygen"/>
    <property type="evidence" value="ECO:0007669"/>
    <property type="project" value="InterPro"/>
</dbReference>
<dbReference type="GO" id="GO:0004601">
    <property type="term" value="F:peroxidase activity"/>
    <property type="evidence" value="ECO:0007669"/>
    <property type="project" value="UniProtKB-KW"/>
</dbReference>
<dbReference type="PANTHER" id="PTHR24302">
    <property type="entry name" value="CYTOCHROME P450 FAMILY 3"/>
    <property type="match status" value="1"/>
</dbReference>
<dbReference type="Pfam" id="PF00067">
    <property type="entry name" value="p450"/>
    <property type="match status" value="1"/>
</dbReference>
<dbReference type="InterPro" id="IPR001128">
    <property type="entry name" value="Cyt_P450"/>
</dbReference>
<evidence type="ECO:0000256" key="2">
    <source>
        <dbReference type="ARBA" id="ARBA00022617"/>
    </source>
</evidence>
<evidence type="ECO:0000256" key="3">
    <source>
        <dbReference type="ARBA" id="ARBA00022723"/>
    </source>
</evidence>
<proteinExistence type="inferred from homology"/>
<evidence type="ECO:0000256" key="5">
    <source>
        <dbReference type="ARBA" id="ARBA00023004"/>
    </source>
</evidence>
<keyword evidence="8" id="KW-1185">Reference proteome</keyword>
<sequence length="421" mass="47990">MLTKERITMDESLDSTLSLSREGYLFIKNKADNLQTSLFQTHLLGQNIICMTGEGAAKIFYDPELFERTGAAPKRVQKTLFGENAIQTMDGQAHIHRKNLFISLTSSQHQEILSELVKEGLENSISRWAQSKEVVLFDEAKILLCQAACHWAGVPLNESEIEDRAEDFSQMVDGFGAVGLRYWKGEIARNITEKWIRGIIEDVRSGRLTAKEDSPLYAIAFYRELDGSELDDQMAAVELINLLRPIVAISTYITFAALALCDHIECKQKILTDNSNYLEMFVQEVRRYYPFTPFVGAKVKKDFVINGCQFKKDTLVLLDVYGTNHDSRIWKEPNKFYPERFKEWNESPFNFIPQGGGDAATSHRCPGEEITTEIMKTCVDFLVNSIEFKVPPQNLRYNLARIPSLPKSGFVMSNVRRKNIL</sequence>
<dbReference type="PANTHER" id="PTHR24302:SF15">
    <property type="entry name" value="FATTY-ACID PEROXYGENASE"/>
    <property type="match status" value="1"/>
</dbReference>
<comment type="caution">
    <text evidence="7">The sequence shown here is derived from an EMBL/GenBank/DDBJ whole genome shotgun (WGS) entry which is preliminary data.</text>
</comment>
<dbReference type="EC" id="1.11.2.4" evidence="7"/>
<dbReference type="SUPFAM" id="SSF48264">
    <property type="entry name" value="Cytochrome P450"/>
    <property type="match status" value="1"/>
</dbReference>
<keyword evidence="2 6" id="KW-0349">Heme</keyword>
<dbReference type="InterPro" id="IPR036396">
    <property type="entry name" value="Cyt_P450_sf"/>
</dbReference>
<comment type="cofactor">
    <cofactor evidence="6">
        <name>heme</name>
        <dbReference type="ChEBI" id="CHEBI:30413"/>
    </cofactor>
</comment>
<dbReference type="Gene3D" id="1.10.630.10">
    <property type="entry name" value="Cytochrome P450"/>
    <property type="match status" value="1"/>
</dbReference>
<keyword evidence="4 7" id="KW-0560">Oxidoreductase</keyword>
<dbReference type="InterPro" id="IPR050705">
    <property type="entry name" value="Cytochrome_P450_3A"/>
</dbReference>
<keyword evidence="3 6" id="KW-0479">Metal-binding</keyword>
<comment type="similarity">
    <text evidence="1">Belongs to the cytochrome P450 family.</text>
</comment>
<name>A0A1V4IWH8_9CLOT</name>
<dbReference type="GO" id="GO:0005506">
    <property type="term" value="F:iron ion binding"/>
    <property type="evidence" value="ECO:0007669"/>
    <property type="project" value="InterPro"/>
</dbReference>
<feature type="binding site" description="axial binding residue" evidence="6">
    <location>
        <position position="365"/>
    </location>
    <ligand>
        <name>heme</name>
        <dbReference type="ChEBI" id="CHEBI:30413"/>
    </ligand>
    <ligandPart>
        <name>Fe</name>
        <dbReference type="ChEBI" id="CHEBI:18248"/>
    </ligandPart>
</feature>
<dbReference type="OrthoDB" id="9764248at2"/>
<organism evidence="7 8">
    <name type="scientific">Clostridium oryzae</name>
    <dbReference type="NCBI Taxonomy" id="1450648"/>
    <lineage>
        <taxon>Bacteria</taxon>
        <taxon>Bacillati</taxon>
        <taxon>Bacillota</taxon>
        <taxon>Clostridia</taxon>
        <taxon>Eubacteriales</taxon>
        <taxon>Clostridiaceae</taxon>
        <taxon>Clostridium</taxon>
    </lineage>
</organism>
<protein>
    <submittedName>
        <fullName evidence="7">Fatty-acid peroxygenase</fullName>
        <ecNumber evidence="7">1.11.2.4</ecNumber>
    </submittedName>
</protein>
<keyword evidence="7" id="KW-0575">Peroxidase</keyword>
<evidence type="ECO:0000256" key="6">
    <source>
        <dbReference type="PIRSR" id="PIRSR602401-1"/>
    </source>
</evidence>
<dbReference type="CDD" id="cd11067">
    <property type="entry name" value="CYP152"/>
    <property type="match status" value="1"/>
</dbReference>
<dbReference type="EMBL" id="MZGV01000005">
    <property type="protein sequence ID" value="OPJ64145.1"/>
    <property type="molecule type" value="Genomic_DNA"/>
</dbReference>
<dbReference type="PRINTS" id="PR00463">
    <property type="entry name" value="EP450I"/>
</dbReference>
<dbReference type="InterPro" id="IPR002401">
    <property type="entry name" value="Cyt_P450_E_grp-I"/>
</dbReference>
<keyword evidence="5 6" id="KW-0408">Iron</keyword>
<dbReference type="GO" id="GO:0020037">
    <property type="term" value="F:heme binding"/>
    <property type="evidence" value="ECO:0007669"/>
    <property type="project" value="InterPro"/>
</dbReference>
<evidence type="ECO:0000313" key="8">
    <source>
        <dbReference type="Proteomes" id="UP000190080"/>
    </source>
</evidence>
<reference evidence="7 8" key="1">
    <citation type="submission" date="2017-03" db="EMBL/GenBank/DDBJ databases">
        <title>Genome sequence of Clostridium oryzae DSM 28571.</title>
        <authorList>
            <person name="Poehlein A."/>
            <person name="Daniel R."/>
        </authorList>
    </citation>
    <scope>NUCLEOTIDE SEQUENCE [LARGE SCALE GENOMIC DNA]</scope>
    <source>
        <strain evidence="7 8">DSM 28571</strain>
    </source>
</reference>
<dbReference type="AlphaFoldDB" id="A0A1V4IWH8"/>
<dbReference type="GO" id="GO:0004497">
    <property type="term" value="F:monooxygenase activity"/>
    <property type="evidence" value="ECO:0007669"/>
    <property type="project" value="InterPro"/>
</dbReference>
<evidence type="ECO:0000256" key="1">
    <source>
        <dbReference type="ARBA" id="ARBA00010617"/>
    </source>
</evidence>
<dbReference type="STRING" id="1450648.CLORY_06920"/>
<gene>
    <name evidence="7" type="primary">cypC</name>
    <name evidence="7" type="ORF">CLORY_06920</name>
</gene>
<dbReference type="Proteomes" id="UP000190080">
    <property type="component" value="Unassembled WGS sequence"/>
</dbReference>
<evidence type="ECO:0000256" key="4">
    <source>
        <dbReference type="ARBA" id="ARBA00023002"/>
    </source>
</evidence>
<evidence type="ECO:0000313" key="7">
    <source>
        <dbReference type="EMBL" id="OPJ64145.1"/>
    </source>
</evidence>
<dbReference type="RefSeq" id="WP_079422152.1">
    <property type="nucleotide sequence ID" value="NZ_MZGV01000005.1"/>
</dbReference>